<proteinExistence type="predicted"/>
<evidence type="ECO:0000313" key="2">
    <source>
        <dbReference type="Proteomes" id="UP001239111"/>
    </source>
</evidence>
<name>A0ACC2NKT0_9HYME</name>
<protein>
    <submittedName>
        <fullName evidence="1">Uncharacterized protein</fullName>
    </submittedName>
</protein>
<comment type="caution">
    <text evidence="1">The sequence shown here is derived from an EMBL/GenBank/DDBJ whole genome shotgun (WGS) entry which is preliminary data.</text>
</comment>
<keyword evidence="2" id="KW-1185">Reference proteome</keyword>
<evidence type="ECO:0000313" key="1">
    <source>
        <dbReference type="EMBL" id="KAJ8671860.1"/>
    </source>
</evidence>
<gene>
    <name evidence="1" type="ORF">QAD02_003119</name>
</gene>
<dbReference type="Proteomes" id="UP001239111">
    <property type="component" value="Chromosome 3"/>
</dbReference>
<reference evidence="1" key="1">
    <citation type="submission" date="2023-04" db="EMBL/GenBank/DDBJ databases">
        <title>A chromosome-level genome assembly of the parasitoid wasp Eretmocerus hayati.</title>
        <authorList>
            <person name="Zhong Y."/>
            <person name="Liu S."/>
            <person name="Liu Y."/>
        </authorList>
    </citation>
    <scope>NUCLEOTIDE SEQUENCE</scope>
    <source>
        <strain evidence="1">ZJU_SS_LIU_2023</strain>
    </source>
</reference>
<accession>A0ACC2NKT0</accession>
<dbReference type="EMBL" id="CM056743">
    <property type="protein sequence ID" value="KAJ8671860.1"/>
    <property type="molecule type" value="Genomic_DNA"/>
</dbReference>
<organism evidence="1 2">
    <name type="scientific">Eretmocerus hayati</name>
    <dbReference type="NCBI Taxonomy" id="131215"/>
    <lineage>
        <taxon>Eukaryota</taxon>
        <taxon>Metazoa</taxon>
        <taxon>Ecdysozoa</taxon>
        <taxon>Arthropoda</taxon>
        <taxon>Hexapoda</taxon>
        <taxon>Insecta</taxon>
        <taxon>Pterygota</taxon>
        <taxon>Neoptera</taxon>
        <taxon>Endopterygota</taxon>
        <taxon>Hymenoptera</taxon>
        <taxon>Apocrita</taxon>
        <taxon>Proctotrupomorpha</taxon>
        <taxon>Chalcidoidea</taxon>
        <taxon>Aphelinidae</taxon>
        <taxon>Aphelininae</taxon>
        <taxon>Eretmocerus</taxon>
    </lineage>
</organism>
<sequence>MISGGHSREELENFRISNSKKQNEQDQRGDKNRVMRKQRKQDNAHEDVFDERIDEGEERQSESENDSEGEKDDVKETESEGENEFDSDKGNKSISSIMSTEPEEDMELNNISNESMIEIFRTTHSLMQRYRRPLTNQWEGI</sequence>